<sequence length="72" mass="8193">LGFLVHCDREQELPKWKADVSADFVIMNKGAEKYKRSITATVSQDNLHFGNDRLWHFPSIANEINGFVDGSK</sequence>
<feature type="non-terminal residue" evidence="1">
    <location>
        <position position="1"/>
    </location>
</feature>
<keyword evidence="2" id="KW-1185">Reference proteome</keyword>
<evidence type="ECO:0000313" key="1">
    <source>
        <dbReference type="EMBL" id="GMT30275.1"/>
    </source>
</evidence>
<organism evidence="1 2">
    <name type="scientific">Pristionchus fissidentatus</name>
    <dbReference type="NCBI Taxonomy" id="1538716"/>
    <lineage>
        <taxon>Eukaryota</taxon>
        <taxon>Metazoa</taxon>
        <taxon>Ecdysozoa</taxon>
        <taxon>Nematoda</taxon>
        <taxon>Chromadorea</taxon>
        <taxon>Rhabditida</taxon>
        <taxon>Rhabditina</taxon>
        <taxon>Diplogasteromorpha</taxon>
        <taxon>Diplogasteroidea</taxon>
        <taxon>Neodiplogasteridae</taxon>
        <taxon>Pristionchus</taxon>
    </lineage>
</organism>
<dbReference type="AlphaFoldDB" id="A0AAV5WF28"/>
<protein>
    <submittedName>
        <fullName evidence="1">Uncharacterized protein</fullName>
    </submittedName>
</protein>
<name>A0AAV5WF28_9BILA</name>
<proteinExistence type="predicted"/>
<feature type="non-terminal residue" evidence="1">
    <location>
        <position position="72"/>
    </location>
</feature>
<dbReference type="Proteomes" id="UP001432322">
    <property type="component" value="Unassembled WGS sequence"/>
</dbReference>
<accession>A0AAV5WF28</accession>
<comment type="caution">
    <text evidence="1">The sequence shown here is derived from an EMBL/GenBank/DDBJ whole genome shotgun (WGS) entry which is preliminary data.</text>
</comment>
<dbReference type="EMBL" id="BTSY01000005">
    <property type="protein sequence ID" value="GMT30275.1"/>
    <property type="molecule type" value="Genomic_DNA"/>
</dbReference>
<gene>
    <name evidence="1" type="ORF">PFISCL1PPCAC_21572</name>
</gene>
<reference evidence="1" key="1">
    <citation type="submission" date="2023-10" db="EMBL/GenBank/DDBJ databases">
        <title>Genome assembly of Pristionchus species.</title>
        <authorList>
            <person name="Yoshida K."/>
            <person name="Sommer R.J."/>
        </authorList>
    </citation>
    <scope>NUCLEOTIDE SEQUENCE</scope>
    <source>
        <strain evidence="1">RS5133</strain>
    </source>
</reference>
<evidence type="ECO:0000313" key="2">
    <source>
        <dbReference type="Proteomes" id="UP001432322"/>
    </source>
</evidence>